<keyword evidence="3" id="KW-1185">Reference proteome</keyword>
<dbReference type="AlphaFoldDB" id="A0A371D2N5"/>
<proteinExistence type="predicted"/>
<dbReference type="Proteomes" id="UP000256964">
    <property type="component" value="Unassembled WGS sequence"/>
</dbReference>
<gene>
    <name evidence="2" type="ORF">OH76DRAFT_817934</name>
</gene>
<sequence length="170" mass="18349">MADELASLWRNGRSAVTADATIRWLQSYSDMGNTPTVRCRFVHPSAQYVGNTTSCQAYNSTCRGASHPLDGREYQHPSVSRDWALSAHLRLCGFVLFAFAAFTMDVTRTGIRGLPTDPESAGPTPAQLAKHPGAQDISAASPLPIDGSVFSSRPSDDLHGVHQRQVHSAV</sequence>
<organism evidence="2 3">
    <name type="scientific">Lentinus brumalis</name>
    <dbReference type="NCBI Taxonomy" id="2498619"/>
    <lineage>
        <taxon>Eukaryota</taxon>
        <taxon>Fungi</taxon>
        <taxon>Dikarya</taxon>
        <taxon>Basidiomycota</taxon>
        <taxon>Agaricomycotina</taxon>
        <taxon>Agaricomycetes</taxon>
        <taxon>Polyporales</taxon>
        <taxon>Polyporaceae</taxon>
        <taxon>Lentinus</taxon>
    </lineage>
</organism>
<evidence type="ECO:0000256" key="1">
    <source>
        <dbReference type="SAM" id="MobiDB-lite"/>
    </source>
</evidence>
<accession>A0A371D2N5</accession>
<evidence type="ECO:0000313" key="2">
    <source>
        <dbReference type="EMBL" id="RDX46781.1"/>
    </source>
</evidence>
<feature type="region of interest" description="Disordered" evidence="1">
    <location>
        <begin position="113"/>
        <end position="170"/>
    </location>
</feature>
<feature type="compositionally biased region" description="Basic residues" evidence="1">
    <location>
        <begin position="161"/>
        <end position="170"/>
    </location>
</feature>
<name>A0A371D2N5_9APHY</name>
<reference evidence="2 3" key="1">
    <citation type="journal article" date="2018" name="Biotechnol. Biofuels">
        <title>Integrative visual omics of the white-rot fungus Polyporus brumalis exposes the biotechnological potential of its oxidative enzymes for delignifying raw plant biomass.</title>
        <authorList>
            <person name="Miyauchi S."/>
            <person name="Rancon A."/>
            <person name="Drula E."/>
            <person name="Hage H."/>
            <person name="Chaduli D."/>
            <person name="Favel A."/>
            <person name="Grisel S."/>
            <person name="Henrissat B."/>
            <person name="Herpoel-Gimbert I."/>
            <person name="Ruiz-Duenas F.J."/>
            <person name="Chevret D."/>
            <person name="Hainaut M."/>
            <person name="Lin J."/>
            <person name="Wang M."/>
            <person name="Pangilinan J."/>
            <person name="Lipzen A."/>
            <person name="Lesage-Meessen L."/>
            <person name="Navarro D."/>
            <person name="Riley R."/>
            <person name="Grigoriev I.V."/>
            <person name="Zhou S."/>
            <person name="Raouche S."/>
            <person name="Rosso M.N."/>
        </authorList>
    </citation>
    <scope>NUCLEOTIDE SEQUENCE [LARGE SCALE GENOMIC DNA]</scope>
    <source>
        <strain evidence="2 3">BRFM 1820</strain>
    </source>
</reference>
<dbReference type="EMBL" id="KZ857424">
    <property type="protein sequence ID" value="RDX46781.1"/>
    <property type="molecule type" value="Genomic_DNA"/>
</dbReference>
<evidence type="ECO:0000313" key="3">
    <source>
        <dbReference type="Proteomes" id="UP000256964"/>
    </source>
</evidence>
<protein>
    <submittedName>
        <fullName evidence="2">Uncharacterized protein</fullName>
    </submittedName>
</protein>